<protein>
    <recommendedName>
        <fullName evidence="5 11">Probable cobalamin biosynthesis protein CobD</fullName>
    </recommendedName>
</protein>
<keyword evidence="8 11" id="KW-0812">Transmembrane</keyword>
<dbReference type="PANTHER" id="PTHR34308">
    <property type="entry name" value="COBALAMIN BIOSYNTHESIS PROTEIN CBIB"/>
    <property type="match status" value="1"/>
</dbReference>
<comment type="function">
    <text evidence="1 11">Converts cobyric acid to cobinamide by the addition of aminopropanol on the F carboxylic group.</text>
</comment>
<evidence type="ECO:0000313" key="13">
    <source>
        <dbReference type="Proteomes" id="UP000003980"/>
    </source>
</evidence>
<evidence type="ECO:0000256" key="3">
    <source>
        <dbReference type="ARBA" id="ARBA00004953"/>
    </source>
</evidence>
<feature type="transmembrane region" description="Helical" evidence="11">
    <location>
        <begin position="265"/>
        <end position="287"/>
    </location>
</feature>
<comment type="similarity">
    <text evidence="4 11">Belongs to the CobD/CbiB family.</text>
</comment>
<dbReference type="InterPro" id="IPR004485">
    <property type="entry name" value="Cobalamin_biosynth_CobD/CbiB"/>
</dbReference>
<evidence type="ECO:0000256" key="10">
    <source>
        <dbReference type="ARBA" id="ARBA00023136"/>
    </source>
</evidence>
<evidence type="ECO:0000256" key="11">
    <source>
        <dbReference type="HAMAP-Rule" id="MF_00024"/>
    </source>
</evidence>
<proteinExistence type="inferred from homology"/>
<comment type="caution">
    <text evidence="11">Lacks conserved residue(s) required for the propagation of feature annotation.</text>
</comment>
<evidence type="ECO:0000313" key="12">
    <source>
        <dbReference type="EMBL" id="EHP69295.1"/>
    </source>
</evidence>
<dbReference type="GO" id="GO:0009236">
    <property type="term" value="P:cobalamin biosynthetic process"/>
    <property type="evidence" value="ECO:0007669"/>
    <property type="project" value="UniProtKB-UniRule"/>
</dbReference>
<evidence type="ECO:0000256" key="4">
    <source>
        <dbReference type="ARBA" id="ARBA00006263"/>
    </source>
</evidence>
<evidence type="ECO:0000256" key="7">
    <source>
        <dbReference type="ARBA" id="ARBA00022573"/>
    </source>
</evidence>
<comment type="subcellular location">
    <subcellularLocation>
        <location evidence="2 11">Cell membrane</location>
        <topology evidence="2 11">Multi-pass membrane protein</topology>
    </subcellularLocation>
</comment>
<dbReference type="NCBIfam" id="TIGR00380">
    <property type="entry name" value="cobal_cbiB"/>
    <property type="match status" value="1"/>
</dbReference>
<dbReference type="GO" id="GO:0048472">
    <property type="term" value="F:threonine-phosphate decarboxylase activity"/>
    <property type="evidence" value="ECO:0007669"/>
    <property type="project" value="InterPro"/>
</dbReference>
<dbReference type="Pfam" id="PF03186">
    <property type="entry name" value="CobD_Cbib"/>
    <property type="match status" value="1"/>
</dbReference>
<dbReference type="GO" id="GO:0005886">
    <property type="term" value="C:plasma membrane"/>
    <property type="evidence" value="ECO:0007669"/>
    <property type="project" value="UniProtKB-SubCell"/>
</dbReference>
<evidence type="ECO:0000256" key="9">
    <source>
        <dbReference type="ARBA" id="ARBA00022989"/>
    </source>
</evidence>
<keyword evidence="10 11" id="KW-0472">Membrane</keyword>
<gene>
    <name evidence="11" type="primary">cobD</name>
    <name evidence="12" type="ORF">MetMK1DRAFT_00020440</name>
</gene>
<name>H2C668_9CREN</name>
<accession>H2C668</accession>
<dbReference type="OrthoDB" id="46105at2157"/>
<dbReference type="HAMAP" id="MF_00024">
    <property type="entry name" value="CobD_CbiB"/>
    <property type="match status" value="1"/>
</dbReference>
<evidence type="ECO:0000256" key="2">
    <source>
        <dbReference type="ARBA" id="ARBA00004651"/>
    </source>
</evidence>
<dbReference type="GO" id="GO:0015420">
    <property type="term" value="F:ABC-type vitamin B12 transporter activity"/>
    <property type="evidence" value="ECO:0007669"/>
    <property type="project" value="UniProtKB-UniRule"/>
</dbReference>
<sequence length="303" mass="33678">MFLVFLASLALDLAIGEPPTFIHPVVAVGRLSSIFVRPYAGKLHGVILWFVSVIPVFTLCLLPLLVPNVIVKFLLLTLVLKTTFSIKMLYKIVRESLPLDERSRSLVQQIVRRDLSKSDQGHIASAAIESLFESLVDGITSPIFWFLLLGLPGALIQRFANTMDSMVGYKVPELKEEGYFSAKVDTLLNYVPARLTVLLMGIAGFLLWGNFTGAFRYVKESPVESVNARYPIGAAAGILGVRLEKQGSYSVGEGNLPTSMDVERALVLFKMTLVLYIVFILVCYYYLYGLSLFGYPYGLLELF</sequence>
<evidence type="ECO:0000256" key="6">
    <source>
        <dbReference type="ARBA" id="ARBA00022475"/>
    </source>
</evidence>
<comment type="pathway">
    <text evidence="3 11">Cofactor biosynthesis; adenosylcobalamin biosynthesis.</text>
</comment>
<dbReference type="STRING" id="671065.MetMK1DRAFT_00020440"/>
<feature type="transmembrane region" description="Helical" evidence="11">
    <location>
        <begin position="46"/>
        <end position="66"/>
    </location>
</feature>
<dbReference type="HOGENOM" id="CLU_054212_0_2_2"/>
<evidence type="ECO:0000256" key="1">
    <source>
        <dbReference type="ARBA" id="ARBA00003384"/>
    </source>
</evidence>
<dbReference type="PANTHER" id="PTHR34308:SF1">
    <property type="entry name" value="COBALAMIN BIOSYNTHESIS PROTEIN CBIB"/>
    <property type="match status" value="1"/>
</dbReference>
<feature type="transmembrane region" description="Helical" evidence="11">
    <location>
        <begin position="143"/>
        <end position="160"/>
    </location>
</feature>
<organism evidence="12 13">
    <name type="scientific">Metallosphaera yellowstonensis MK1</name>
    <dbReference type="NCBI Taxonomy" id="671065"/>
    <lineage>
        <taxon>Archaea</taxon>
        <taxon>Thermoproteota</taxon>
        <taxon>Thermoprotei</taxon>
        <taxon>Sulfolobales</taxon>
        <taxon>Sulfolobaceae</taxon>
        <taxon>Metallosphaera</taxon>
    </lineage>
</organism>
<dbReference type="eggNOG" id="arCOG04274">
    <property type="taxonomic scope" value="Archaea"/>
</dbReference>
<keyword evidence="7 11" id="KW-0169">Cobalamin biosynthesis</keyword>
<reference evidence="12 13" key="1">
    <citation type="submission" date="2012-01" db="EMBL/GenBank/DDBJ databases">
        <title>Improved High-Quality Draft sequence of Metallosphaera yellowstonensis MK1.</title>
        <authorList>
            <consortium name="US DOE Joint Genome Institute"/>
            <person name="Lucas S."/>
            <person name="Han J."/>
            <person name="Cheng J.-F."/>
            <person name="Goodwin L."/>
            <person name="Pitluck S."/>
            <person name="Peters L."/>
            <person name="Teshima H."/>
            <person name="Detter J.C."/>
            <person name="Han C."/>
            <person name="Tapia R."/>
            <person name="Land M."/>
            <person name="Hauser L."/>
            <person name="Kyrpides N."/>
            <person name="Kozubal M."/>
            <person name="Macur R.E."/>
            <person name="Jay Z."/>
            <person name="Inskeep W."/>
            <person name="Woyke T."/>
        </authorList>
    </citation>
    <scope>NUCLEOTIDE SEQUENCE [LARGE SCALE GENOMIC DNA]</scope>
    <source>
        <strain evidence="12 13">MK1</strain>
    </source>
</reference>
<dbReference type="NCBIfam" id="NF002281">
    <property type="entry name" value="PRK01209.2-5"/>
    <property type="match status" value="1"/>
</dbReference>
<evidence type="ECO:0000256" key="8">
    <source>
        <dbReference type="ARBA" id="ARBA00022692"/>
    </source>
</evidence>
<dbReference type="AlphaFoldDB" id="H2C668"/>
<evidence type="ECO:0000256" key="5">
    <source>
        <dbReference type="ARBA" id="ARBA00016185"/>
    </source>
</evidence>
<feature type="transmembrane region" description="Helical" evidence="11">
    <location>
        <begin position="187"/>
        <end position="208"/>
    </location>
</feature>
<dbReference type="Proteomes" id="UP000003980">
    <property type="component" value="Unassembled WGS sequence"/>
</dbReference>
<dbReference type="RefSeq" id="WP_009073200.1">
    <property type="nucleotide sequence ID" value="NZ_JH597768.1"/>
</dbReference>
<keyword evidence="13" id="KW-1185">Reference proteome</keyword>
<dbReference type="UniPathway" id="UPA00148"/>
<dbReference type="EMBL" id="JH597768">
    <property type="protein sequence ID" value="EHP69295.1"/>
    <property type="molecule type" value="Genomic_DNA"/>
</dbReference>
<keyword evidence="9 11" id="KW-1133">Transmembrane helix</keyword>
<keyword evidence="6 11" id="KW-1003">Cell membrane</keyword>